<dbReference type="AlphaFoldDB" id="A0A9E6NPN8"/>
<keyword evidence="2" id="KW-0238">DNA-binding</keyword>
<accession>A0A9E6NPN8</accession>
<evidence type="ECO:0000259" key="1">
    <source>
        <dbReference type="Pfam" id="PF09836"/>
    </source>
</evidence>
<proteinExistence type="predicted"/>
<evidence type="ECO:0000313" key="2">
    <source>
        <dbReference type="EMBL" id="QXI11988.1"/>
    </source>
</evidence>
<feature type="domain" description="Putative DNA-binding" evidence="1">
    <location>
        <begin position="5"/>
        <end position="100"/>
    </location>
</feature>
<name>A0A9E6NPN8_9PSED</name>
<dbReference type="Gene3D" id="1.10.150.690">
    <property type="entry name" value="DUF2063"/>
    <property type="match status" value="1"/>
</dbReference>
<protein>
    <submittedName>
        <fullName evidence="2">DNA-binding domain-containing protein</fullName>
    </submittedName>
</protein>
<dbReference type="Proteomes" id="UP000627092">
    <property type="component" value="Chromosome"/>
</dbReference>
<reference evidence="2" key="1">
    <citation type="journal article" date="2020" name="Microorganisms">
        <title>Reliable Identification of Environmental Pseudomonas Isolates Using the rpoD Gene.</title>
        <authorList>
            <consortium name="The Broad Institute Genome Sequencing Platform"/>
            <person name="Girard L."/>
            <person name="Lood C."/>
            <person name="Rokni-Zadeh H."/>
            <person name="van Noort V."/>
            <person name="Lavigne R."/>
            <person name="De Mot R."/>
        </authorList>
    </citation>
    <scope>NUCLEOTIDE SEQUENCE</scope>
    <source>
        <strain evidence="2">OE 48.2</strain>
    </source>
</reference>
<dbReference type="InterPro" id="IPR044922">
    <property type="entry name" value="DUF2063_N_sf"/>
</dbReference>
<evidence type="ECO:0000313" key="3">
    <source>
        <dbReference type="Proteomes" id="UP000627092"/>
    </source>
</evidence>
<dbReference type="KEGG" id="pze:HU754_000800"/>
<reference evidence="2" key="2">
    <citation type="journal article" date="2021" name="Microorganisms">
        <title>The Ever-Expanding Pseudomonas Genus: Description of 43 New Species and Partition of the Pseudomonas putida Group.</title>
        <authorList>
            <person name="Girard L."/>
            <person name="Lood C."/>
            <person name="Hofte M."/>
            <person name="Vandamme P."/>
            <person name="Rokni-Zadeh H."/>
            <person name="van Noort V."/>
            <person name="Lavigne R."/>
            <person name="De Mot R."/>
        </authorList>
    </citation>
    <scope>NUCLEOTIDE SEQUENCE</scope>
    <source>
        <strain evidence="2">OE 48.2</strain>
    </source>
</reference>
<organism evidence="2 3">
    <name type="scientific">Pseudomonas zeae</name>
    <dbReference type="NCBI Taxonomy" id="2745510"/>
    <lineage>
        <taxon>Bacteria</taxon>
        <taxon>Pseudomonadati</taxon>
        <taxon>Pseudomonadota</taxon>
        <taxon>Gammaproteobacteria</taxon>
        <taxon>Pseudomonadales</taxon>
        <taxon>Pseudomonadaceae</taxon>
        <taxon>Pseudomonas</taxon>
    </lineage>
</organism>
<gene>
    <name evidence="2" type="ORF">HU754_000800</name>
</gene>
<sequence>MLLKEWQLAFEAFLLEEDPNANPTLIESLIGGPTLDVGTGLAIYHNAYKARLLDVLRNDFPTSLHWLGDEEFDRLAMAYIYRYPSAHFSLRWLGKGFEGFVREHLVPEQSAPLAELIALEWAFTLAFDAPAAEPLTIEAMAALAPEEWPELRVRAVPSMQRLECRFNSLSLWRSVKEEAQFPESAPLEIPQICLIWRNQLICSYRSLDSAEATALMGILNGGWNFAELCAELAVTYGEGAPLQAVTWLKQWIQDGLLERLQR</sequence>
<dbReference type="Pfam" id="PF09836">
    <property type="entry name" value="DUF2063"/>
    <property type="match status" value="1"/>
</dbReference>
<dbReference type="GO" id="GO:0003677">
    <property type="term" value="F:DNA binding"/>
    <property type="evidence" value="ECO:0007669"/>
    <property type="project" value="UniProtKB-KW"/>
</dbReference>
<dbReference type="InterPro" id="IPR018640">
    <property type="entry name" value="DUF2063"/>
</dbReference>
<dbReference type="EMBL" id="CP077090">
    <property type="protein sequence ID" value="QXI11988.1"/>
    <property type="molecule type" value="Genomic_DNA"/>
</dbReference>
<dbReference type="RefSeq" id="WP_186620274.1">
    <property type="nucleotide sequence ID" value="NZ_CP077090.1"/>
</dbReference>